<dbReference type="GO" id="GO:0016780">
    <property type="term" value="F:phosphotransferase activity, for other substituted phosphate groups"/>
    <property type="evidence" value="ECO:0007669"/>
    <property type="project" value="InterPro"/>
</dbReference>
<evidence type="ECO:0000256" key="5">
    <source>
        <dbReference type="ARBA" id="ARBA00022989"/>
    </source>
</evidence>
<evidence type="ECO:0000256" key="4">
    <source>
        <dbReference type="ARBA" id="ARBA00022692"/>
    </source>
</evidence>
<dbReference type="GO" id="GO:0009103">
    <property type="term" value="P:lipopolysaccharide biosynthetic process"/>
    <property type="evidence" value="ECO:0007669"/>
    <property type="project" value="TreeGrafter"/>
</dbReference>
<dbReference type="PANTHER" id="PTHR22926:SF3">
    <property type="entry name" value="UNDECAPRENYL-PHOSPHATE ALPHA-N-ACETYLGLUCOSAMINYL 1-PHOSPHATE TRANSFERASE"/>
    <property type="match status" value="1"/>
</dbReference>
<dbReference type="AlphaFoldDB" id="A0AB34AD32"/>
<keyword evidence="2" id="KW-1003">Cell membrane</keyword>
<feature type="transmembrane region" description="Helical" evidence="8">
    <location>
        <begin position="319"/>
        <end position="342"/>
    </location>
</feature>
<feature type="transmembrane region" description="Helical" evidence="8">
    <location>
        <begin position="105"/>
        <end position="124"/>
    </location>
</feature>
<name>A0AB34AD32_9LACO</name>
<keyword evidence="7" id="KW-0479">Metal-binding</keyword>
<dbReference type="GO" id="GO:0005886">
    <property type="term" value="C:plasma membrane"/>
    <property type="evidence" value="ECO:0007669"/>
    <property type="project" value="UniProtKB-SubCell"/>
</dbReference>
<dbReference type="EMBL" id="BJZM01000044">
    <property type="protein sequence ID" value="GEO77261.1"/>
    <property type="molecule type" value="Genomic_DNA"/>
</dbReference>
<keyword evidence="6 8" id="KW-0472">Membrane</keyword>
<keyword evidence="5 8" id="KW-1133">Transmembrane helix</keyword>
<dbReference type="GO" id="GO:0046872">
    <property type="term" value="F:metal ion binding"/>
    <property type="evidence" value="ECO:0007669"/>
    <property type="project" value="UniProtKB-KW"/>
</dbReference>
<evidence type="ECO:0000256" key="8">
    <source>
        <dbReference type="SAM" id="Phobius"/>
    </source>
</evidence>
<evidence type="ECO:0000313" key="9">
    <source>
        <dbReference type="EMBL" id="GEO77261.1"/>
    </source>
</evidence>
<dbReference type="PROSITE" id="PS01348">
    <property type="entry name" value="MRAY_2"/>
    <property type="match status" value="1"/>
</dbReference>
<feature type="transmembrane region" description="Helical" evidence="8">
    <location>
        <begin position="213"/>
        <end position="234"/>
    </location>
</feature>
<dbReference type="InterPro" id="IPR018480">
    <property type="entry name" value="PNAcMuramoyl-5peptid_Trfase_CS"/>
</dbReference>
<evidence type="ECO:0000256" key="7">
    <source>
        <dbReference type="PIRSR" id="PIRSR600715-1"/>
    </source>
</evidence>
<keyword evidence="3 9" id="KW-0808">Transferase</keyword>
<evidence type="ECO:0000256" key="1">
    <source>
        <dbReference type="ARBA" id="ARBA00004651"/>
    </source>
</evidence>
<evidence type="ECO:0000313" key="10">
    <source>
        <dbReference type="Proteomes" id="UP000321618"/>
    </source>
</evidence>
<dbReference type="Pfam" id="PF00953">
    <property type="entry name" value="Glycos_transf_4"/>
    <property type="match status" value="1"/>
</dbReference>
<feature type="transmembrane region" description="Helical" evidence="8">
    <location>
        <begin position="295"/>
        <end position="313"/>
    </location>
</feature>
<dbReference type="InterPro" id="IPR000715">
    <property type="entry name" value="Glycosyl_transferase_4"/>
</dbReference>
<sequence>MSGMFSVIVKLFLTMILSAAITPFVVKLAYILGAVDKPNARRVNIKPMPTMGGLAIFIAFNFSTFVLLREQFPTHELFSVFLAECIIILTGIIDDIRELSPKAKLAGILAAALVVYFLAGIRMNEVTLPFIGSFQLGWWSLPITIIWIIAITNAVNLIDGLDGLATGVSIIALFTMGVMAYFFLNLTNVYVAIWIFAMVAALTGFLPHNFHPASIFLGDTGSLFIGFMMAVFSLKGLKNVTFVTLLMPVVIMGVPITDTVYAILRRLLNKKPIMQADKHHLHHRLMQLGLSHRQTVLVIYGLSLVFAFISLLYPLSTLWGSVLLTIGVLIGLELFIESIGLLGDNRQPLLKAIQRFVKRLEKKD</sequence>
<feature type="transmembrane region" description="Helical" evidence="8">
    <location>
        <begin position="12"/>
        <end position="35"/>
    </location>
</feature>
<accession>A0AB34AD32</accession>
<feature type="transmembrane region" description="Helical" evidence="8">
    <location>
        <begin position="189"/>
        <end position="206"/>
    </location>
</feature>
<feature type="transmembrane region" description="Helical" evidence="8">
    <location>
        <begin position="47"/>
        <end position="68"/>
    </location>
</feature>
<keyword evidence="7" id="KW-0460">Magnesium</keyword>
<dbReference type="GO" id="GO:0071555">
    <property type="term" value="P:cell wall organization"/>
    <property type="evidence" value="ECO:0007669"/>
    <property type="project" value="TreeGrafter"/>
</dbReference>
<feature type="transmembrane region" description="Helical" evidence="8">
    <location>
        <begin position="240"/>
        <end position="264"/>
    </location>
</feature>
<evidence type="ECO:0000256" key="3">
    <source>
        <dbReference type="ARBA" id="ARBA00022679"/>
    </source>
</evidence>
<dbReference type="PANTHER" id="PTHR22926">
    <property type="entry name" value="PHOSPHO-N-ACETYLMURAMOYL-PENTAPEPTIDE-TRANSFERASE"/>
    <property type="match status" value="1"/>
</dbReference>
<feature type="transmembrane region" description="Helical" evidence="8">
    <location>
        <begin position="136"/>
        <end position="157"/>
    </location>
</feature>
<feature type="binding site" evidence="7">
    <location>
        <position position="156"/>
    </location>
    <ligand>
        <name>Mg(2+)</name>
        <dbReference type="ChEBI" id="CHEBI:18420"/>
    </ligand>
</feature>
<organism evidence="9 10">
    <name type="scientific">Companilactobacillus crustorum</name>
    <dbReference type="NCBI Taxonomy" id="392416"/>
    <lineage>
        <taxon>Bacteria</taxon>
        <taxon>Bacillati</taxon>
        <taxon>Bacillota</taxon>
        <taxon>Bacilli</taxon>
        <taxon>Lactobacillales</taxon>
        <taxon>Lactobacillaceae</taxon>
        <taxon>Companilactobacillus</taxon>
    </lineage>
</organism>
<comment type="caution">
    <text evidence="9">The sequence shown here is derived from an EMBL/GenBank/DDBJ whole genome shotgun (WGS) entry which is preliminary data.</text>
</comment>
<evidence type="ECO:0000256" key="6">
    <source>
        <dbReference type="ARBA" id="ARBA00023136"/>
    </source>
</evidence>
<keyword evidence="4 8" id="KW-0812">Transmembrane</keyword>
<comment type="cofactor">
    <cofactor evidence="7">
        <name>Mg(2+)</name>
        <dbReference type="ChEBI" id="CHEBI:18420"/>
    </cofactor>
</comment>
<dbReference type="GO" id="GO:0044038">
    <property type="term" value="P:cell wall macromolecule biosynthetic process"/>
    <property type="evidence" value="ECO:0007669"/>
    <property type="project" value="TreeGrafter"/>
</dbReference>
<gene>
    <name evidence="9" type="ORF">LCR01_17040</name>
</gene>
<feature type="binding site" evidence="7">
    <location>
        <position position="219"/>
    </location>
    <ligand>
        <name>Mg(2+)</name>
        <dbReference type="ChEBI" id="CHEBI:18420"/>
    </ligand>
</feature>
<protein>
    <submittedName>
        <fullName evidence="9">Undecaprenyl-phosphate alpha-N-acetylglucosaminyl 1-phosphate transferase</fullName>
    </submittedName>
</protein>
<comment type="subcellular location">
    <subcellularLocation>
        <location evidence="1">Cell membrane</location>
        <topology evidence="1">Multi-pass membrane protein</topology>
    </subcellularLocation>
</comment>
<dbReference type="CDD" id="cd06853">
    <property type="entry name" value="GT_WecA_like"/>
    <property type="match status" value="1"/>
</dbReference>
<reference evidence="9 10" key="1">
    <citation type="submission" date="2019-07" db="EMBL/GenBank/DDBJ databases">
        <title>Whole genome shotgun sequence of Lactobacillus crustorum NBRC 107159.</title>
        <authorList>
            <person name="Hosoyama A."/>
            <person name="Uohara A."/>
            <person name="Ohji S."/>
            <person name="Ichikawa N."/>
        </authorList>
    </citation>
    <scope>NUCLEOTIDE SEQUENCE [LARGE SCALE GENOMIC DNA]</scope>
    <source>
        <strain evidence="9 10">NBRC 107159</strain>
    </source>
</reference>
<feature type="transmembrane region" description="Helical" evidence="8">
    <location>
        <begin position="164"/>
        <end position="183"/>
    </location>
</feature>
<proteinExistence type="predicted"/>
<dbReference type="Proteomes" id="UP000321618">
    <property type="component" value="Unassembled WGS sequence"/>
</dbReference>
<evidence type="ECO:0000256" key="2">
    <source>
        <dbReference type="ARBA" id="ARBA00022475"/>
    </source>
</evidence>